<evidence type="ECO:0000256" key="1">
    <source>
        <dbReference type="ARBA" id="ARBA00022603"/>
    </source>
</evidence>
<evidence type="ECO:0000256" key="3">
    <source>
        <dbReference type="SAM" id="MobiDB-lite"/>
    </source>
</evidence>
<dbReference type="Gramene" id="Pp3c22_4480V3.3">
    <property type="protein sequence ID" value="Pp3c22_4480V3.3"/>
    <property type="gene ID" value="Pp3c22_4480"/>
</dbReference>
<dbReference type="InterPro" id="IPR029028">
    <property type="entry name" value="Alpha/beta_knot_MTases"/>
</dbReference>
<dbReference type="STRING" id="3218.A0A2K1IM88"/>
<dbReference type="EnsemblPlants" id="Pp3c22_4480V3.3">
    <property type="protein sequence ID" value="Pp3c22_4480V3.3"/>
    <property type="gene ID" value="Pp3c22_4480"/>
</dbReference>
<evidence type="ECO:0000313" key="7">
    <source>
        <dbReference type="Proteomes" id="UP000006727"/>
    </source>
</evidence>
<dbReference type="OrthoDB" id="270651at2759"/>
<dbReference type="EnsemblPlants" id="Pp3c22_4480V3.2">
    <property type="protein sequence ID" value="Pp3c22_4480V3.2"/>
    <property type="gene ID" value="Pp3c22_4480"/>
</dbReference>
<feature type="region of interest" description="Disordered" evidence="3">
    <location>
        <begin position="153"/>
        <end position="180"/>
    </location>
</feature>
<feature type="region of interest" description="Disordered" evidence="3">
    <location>
        <begin position="1"/>
        <end position="53"/>
    </location>
</feature>
<organism evidence="5">
    <name type="scientific">Physcomitrium patens</name>
    <name type="common">Spreading-leaved earth moss</name>
    <name type="synonym">Physcomitrella patens</name>
    <dbReference type="NCBI Taxonomy" id="3218"/>
    <lineage>
        <taxon>Eukaryota</taxon>
        <taxon>Viridiplantae</taxon>
        <taxon>Streptophyta</taxon>
        <taxon>Embryophyta</taxon>
        <taxon>Bryophyta</taxon>
        <taxon>Bryophytina</taxon>
        <taxon>Bryopsida</taxon>
        <taxon>Funariidae</taxon>
        <taxon>Funariales</taxon>
        <taxon>Funariaceae</taxon>
        <taxon>Physcomitrium</taxon>
    </lineage>
</organism>
<name>A0A2K1IM88_PHYPA</name>
<keyword evidence="1" id="KW-0489">Methyltransferase</keyword>
<evidence type="ECO:0000256" key="2">
    <source>
        <dbReference type="ARBA" id="ARBA00022679"/>
    </source>
</evidence>
<dbReference type="EMBL" id="ABEU02000022">
    <property type="protein sequence ID" value="PNR30388.1"/>
    <property type="molecule type" value="Genomic_DNA"/>
</dbReference>
<dbReference type="KEGG" id="ppp:112275201"/>
<dbReference type="GeneID" id="112275201"/>
<dbReference type="PANTHER" id="PTHR43191">
    <property type="entry name" value="RRNA METHYLTRANSFERASE 3"/>
    <property type="match status" value="1"/>
</dbReference>
<dbReference type="EnsemblPlants" id="Pp3c22_4480V3.5">
    <property type="protein sequence ID" value="Pp3c22_4480V3.5"/>
    <property type="gene ID" value="Pp3c22_4480"/>
</dbReference>
<dbReference type="GO" id="GO:0003723">
    <property type="term" value="F:RNA binding"/>
    <property type="evidence" value="ECO:0007669"/>
    <property type="project" value="InterPro"/>
</dbReference>
<dbReference type="CDD" id="cd18096">
    <property type="entry name" value="SpoU-like"/>
    <property type="match status" value="1"/>
</dbReference>
<dbReference type="RefSeq" id="XP_024361108.1">
    <property type="nucleotide sequence ID" value="XM_024505340.2"/>
</dbReference>
<feature type="compositionally biased region" description="Basic and acidic residues" evidence="3">
    <location>
        <begin position="366"/>
        <end position="375"/>
    </location>
</feature>
<dbReference type="FunCoup" id="A0A2K1IM88">
    <property type="interactions" value="136"/>
</dbReference>
<dbReference type="RefSeq" id="XP_024361105.1">
    <property type="nucleotide sequence ID" value="XM_024505337.2"/>
</dbReference>
<keyword evidence="7" id="KW-1185">Reference proteome</keyword>
<dbReference type="Gramene" id="Pp3c22_4480V3.5">
    <property type="protein sequence ID" value="Pp3c22_4480V3.5"/>
    <property type="gene ID" value="Pp3c22_4480"/>
</dbReference>
<reference evidence="5 7" key="1">
    <citation type="journal article" date="2008" name="Science">
        <title>The Physcomitrella genome reveals evolutionary insights into the conquest of land by plants.</title>
        <authorList>
            <person name="Rensing S."/>
            <person name="Lang D."/>
            <person name="Zimmer A."/>
            <person name="Terry A."/>
            <person name="Salamov A."/>
            <person name="Shapiro H."/>
            <person name="Nishiyama T."/>
            <person name="Perroud P.-F."/>
            <person name="Lindquist E."/>
            <person name="Kamisugi Y."/>
            <person name="Tanahashi T."/>
            <person name="Sakakibara K."/>
            <person name="Fujita T."/>
            <person name="Oishi K."/>
            <person name="Shin-I T."/>
            <person name="Kuroki Y."/>
            <person name="Toyoda A."/>
            <person name="Suzuki Y."/>
            <person name="Hashimoto A."/>
            <person name="Yamaguchi K."/>
            <person name="Sugano A."/>
            <person name="Kohara Y."/>
            <person name="Fujiyama A."/>
            <person name="Anterola A."/>
            <person name="Aoki S."/>
            <person name="Ashton N."/>
            <person name="Barbazuk W.B."/>
            <person name="Barker E."/>
            <person name="Bennetzen J."/>
            <person name="Bezanilla M."/>
            <person name="Blankenship R."/>
            <person name="Cho S.H."/>
            <person name="Dutcher S."/>
            <person name="Estelle M."/>
            <person name="Fawcett J.A."/>
            <person name="Gundlach H."/>
            <person name="Hanada K."/>
            <person name="Heyl A."/>
            <person name="Hicks K.A."/>
            <person name="Hugh J."/>
            <person name="Lohr M."/>
            <person name="Mayer K."/>
            <person name="Melkozernov A."/>
            <person name="Murata T."/>
            <person name="Nelson D."/>
            <person name="Pils B."/>
            <person name="Prigge M."/>
            <person name="Reiss B."/>
            <person name="Renner T."/>
            <person name="Rombauts S."/>
            <person name="Rushton P."/>
            <person name="Sanderfoot A."/>
            <person name="Schween G."/>
            <person name="Shiu S.-H."/>
            <person name="Stueber K."/>
            <person name="Theodoulou F.L."/>
            <person name="Tu H."/>
            <person name="Van de Peer Y."/>
            <person name="Verrier P.J."/>
            <person name="Waters E."/>
            <person name="Wood A."/>
            <person name="Yang L."/>
            <person name="Cove D."/>
            <person name="Cuming A."/>
            <person name="Hasebe M."/>
            <person name="Lucas S."/>
            <person name="Mishler D.B."/>
            <person name="Reski R."/>
            <person name="Grigoriev I."/>
            <person name="Quatrano R.S."/>
            <person name="Boore J.L."/>
        </authorList>
    </citation>
    <scope>NUCLEOTIDE SEQUENCE [LARGE SCALE GENOMIC DNA]</scope>
    <source>
        <strain evidence="6 7">cv. Gransden 2004</strain>
    </source>
</reference>
<dbReference type="EnsemblPlants" id="Pp3c22_4480V3.1">
    <property type="protein sequence ID" value="Pp3c22_4480V3.1"/>
    <property type="gene ID" value="Pp3c22_4480"/>
</dbReference>
<reference evidence="5 7" key="2">
    <citation type="journal article" date="2018" name="Plant J.">
        <title>The Physcomitrella patens chromosome-scale assembly reveals moss genome structure and evolution.</title>
        <authorList>
            <person name="Lang D."/>
            <person name="Ullrich K.K."/>
            <person name="Murat F."/>
            <person name="Fuchs J."/>
            <person name="Jenkins J."/>
            <person name="Haas F.B."/>
            <person name="Piednoel M."/>
            <person name="Gundlach H."/>
            <person name="Van Bel M."/>
            <person name="Meyberg R."/>
            <person name="Vives C."/>
            <person name="Morata J."/>
            <person name="Symeonidi A."/>
            <person name="Hiss M."/>
            <person name="Muchero W."/>
            <person name="Kamisugi Y."/>
            <person name="Saleh O."/>
            <person name="Blanc G."/>
            <person name="Decker E.L."/>
            <person name="van Gessel N."/>
            <person name="Grimwood J."/>
            <person name="Hayes R.D."/>
            <person name="Graham S.W."/>
            <person name="Gunter L.E."/>
            <person name="McDaniel S.F."/>
            <person name="Hoernstein S.N.W."/>
            <person name="Larsson A."/>
            <person name="Li F.W."/>
            <person name="Perroud P.F."/>
            <person name="Phillips J."/>
            <person name="Ranjan P."/>
            <person name="Rokshar D.S."/>
            <person name="Rothfels C.J."/>
            <person name="Schneider L."/>
            <person name="Shu S."/>
            <person name="Stevenson D.W."/>
            <person name="Thummler F."/>
            <person name="Tillich M."/>
            <person name="Villarreal Aguilar J.C."/>
            <person name="Widiez T."/>
            <person name="Wong G.K."/>
            <person name="Wymore A."/>
            <person name="Zhang Y."/>
            <person name="Zimmer A.D."/>
            <person name="Quatrano R.S."/>
            <person name="Mayer K.F.X."/>
            <person name="Goodstein D."/>
            <person name="Casacuberta J.M."/>
            <person name="Vandepoele K."/>
            <person name="Reski R."/>
            <person name="Cuming A.C."/>
            <person name="Tuskan G.A."/>
            <person name="Maumus F."/>
            <person name="Salse J."/>
            <person name="Schmutz J."/>
            <person name="Rensing S.A."/>
        </authorList>
    </citation>
    <scope>NUCLEOTIDE SEQUENCE [LARGE SCALE GENOMIC DNA]</scope>
    <source>
        <strain evidence="6 7">cv. Gransden 2004</strain>
    </source>
</reference>
<feature type="compositionally biased region" description="Basic and acidic residues" evidence="3">
    <location>
        <begin position="37"/>
        <end position="47"/>
    </location>
</feature>
<gene>
    <name evidence="6" type="primary">LOC112275201</name>
    <name evidence="5" type="ORF">PHYPA_026704</name>
</gene>
<dbReference type="Gene3D" id="3.40.1280.10">
    <property type="match status" value="1"/>
</dbReference>
<dbReference type="AlphaFoldDB" id="A0A2K1IM88"/>
<feature type="compositionally biased region" description="Basic and acidic residues" evidence="3">
    <location>
        <begin position="157"/>
        <end position="180"/>
    </location>
</feature>
<dbReference type="Pfam" id="PF00588">
    <property type="entry name" value="SpoU_methylase"/>
    <property type="match status" value="1"/>
</dbReference>
<dbReference type="PaxDb" id="3218-PP1S275_45V6.3"/>
<dbReference type="InterPro" id="IPR029026">
    <property type="entry name" value="tRNA_m1G_MTases_N"/>
</dbReference>
<feature type="region of interest" description="Disordered" evidence="3">
    <location>
        <begin position="355"/>
        <end position="375"/>
    </location>
</feature>
<dbReference type="GO" id="GO:0032259">
    <property type="term" value="P:methylation"/>
    <property type="evidence" value="ECO:0007669"/>
    <property type="project" value="UniProtKB-KW"/>
</dbReference>
<evidence type="ECO:0000259" key="4">
    <source>
        <dbReference type="Pfam" id="PF00588"/>
    </source>
</evidence>
<evidence type="ECO:0000313" key="6">
    <source>
        <dbReference type="EnsemblPlants" id="Pp3c22_4480V3.1"/>
    </source>
</evidence>
<dbReference type="Gramene" id="Pp3c22_4480V3.2">
    <property type="protein sequence ID" value="Pp3c22_4480V3.2"/>
    <property type="gene ID" value="Pp3c22_4480"/>
</dbReference>
<dbReference type="Gramene" id="Pp3c22_4480V3.1">
    <property type="protein sequence ID" value="Pp3c22_4480V3.1"/>
    <property type="gene ID" value="Pp3c22_4480"/>
</dbReference>
<sequence>MAMDGIGPDGDAVIEDGLGPDDEVVGDTFCSTPEKSVPVEKTPDKGVGKGGGLPLSRTKSLGQLFGYSRITPMVNTLKYADLSERQKQEIKFPPRTFDYLRDDIRQNLIDLVNFKISKEKVEESMPLSPLKSKPEQTNKADELVQTYAIPHHKPSKSVHEAKAVEGREVEESKTKSGNLPRKEGKPFESFLLVHNVAKRHNLGTLARSATAFGVSEIILVGRKDFNAFGSHGATLHLQFRHFQTLPAAVKYLKDKNVSICGVEITEGAAGVHKYPFTGSTAFVLGNEGTGLSDKEMEICDFFVYIPQNGPGTASLNVTVAASIVLHQFAVWAEFPERERDGQKFVVADRPVRRGPRNMCPDDPAEVSERRRLKSESVAEDWLLCDTLYDASDDATDEAGLGGETE</sequence>
<dbReference type="InterPro" id="IPR001537">
    <property type="entry name" value="SpoU_MeTrfase"/>
</dbReference>
<dbReference type="RefSeq" id="XP_024361109.1">
    <property type="nucleotide sequence ID" value="XM_024505341.2"/>
</dbReference>
<proteinExistence type="predicted"/>
<dbReference type="Proteomes" id="UP000006727">
    <property type="component" value="Chromosome 22"/>
</dbReference>
<dbReference type="GO" id="GO:0006396">
    <property type="term" value="P:RNA processing"/>
    <property type="evidence" value="ECO:0007669"/>
    <property type="project" value="InterPro"/>
</dbReference>
<dbReference type="PANTHER" id="PTHR43191:SF7">
    <property type="entry name" value="OBP33PEP LIKE PROTEIN"/>
    <property type="match status" value="1"/>
</dbReference>
<dbReference type="GO" id="GO:0008173">
    <property type="term" value="F:RNA methyltransferase activity"/>
    <property type="evidence" value="ECO:0007669"/>
    <property type="project" value="InterPro"/>
</dbReference>
<reference evidence="6" key="3">
    <citation type="submission" date="2020-12" db="UniProtKB">
        <authorList>
            <consortium name="EnsemblPlants"/>
        </authorList>
    </citation>
    <scope>IDENTIFICATION</scope>
</reference>
<protein>
    <recommendedName>
        <fullName evidence="4">tRNA/rRNA methyltransferase SpoU type domain-containing protein</fullName>
    </recommendedName>
</protein>
<dbReference type="EnsemblPlants" id="Pp3c22_4480V3.4">
    <property type="protein sequence ID" value="Pp3c22_4480V3.4"/>
    <property type="gene ID" value="Pp3c22_4480"/>
</dbReference>
<dbReference type="Gramene" id="Pp3c22_4480V3.4">
    <property type="protein sequence ID" value="Pp3c22_4480V3.4"/>
    <property type="gene ID" value="Pp3c22_4480"/>
</dbReference>
<accession>A0A2K1IM88</accession>
<dbReference type="SUPFAM" id="SSF75217">
    <property type="entry name" value="alpha/beta knot"/>
    <property type="match status" value="1"/>
</dbReference>
<feature type="compositionally biased region" description="Acidic residues" evidence="3">
    <location>
        <begin position="12"/>
        <end position="25"/>
    </location>
</feature>
<keyword evidence="2" id="KW-0808">Transferase</keyword>
<dbReference type="InterPro" id="IPR051259">
    <property type="entry name" value="rRNA_Methyltransferase"/>
</dbReference>
<evidence type="ECO:0000313" key="5">
    <source>
        <dbReference type="EMBL" id="PNR30388.1"/>
    </source>
</evidence>
<feature type="domain" description="tRNA/rRNA methyltransferase SpoU type" evidence="4">
    <location>
        <begin position="190"/>
        <end position="326"/>
    </location>
</feature>